<dbReference type="Pfam" id="PF05157">
    <property type="entry name" value="MshEN"/>
    <property type="match status" value="1"/>
</dbReference>
<dbReference type="InterPro" id="IPR001482">
    <property type="entry name" value="T2SS/T4SS_dom"/>
</dbReference>
<protein>
    <recommendedName>
        <fullName evidence="4">Bacterial type II secretion system protein E domain-containing protein</fullName>
    </recommendedName>
</protein>
<evidence type="ECO:0000256" key="3">
    <source>
        <dbReference type="ARBA" id="ARBA00022840"/>
    </source>
</evidence>
<dbReference type="PANTHER" id="PTHR30258">
    <property type="entry name" value="TYPE II SECRETION SYSTEM PROTEIN GSPE-RELATED"/>
    <property type="match status" value="1"/>
</dbReference>
<dbReference type="GO" id="GO:0005886">
    <property type="term" value="C:plasma membrane"/>
    <property type="evidence" value="ECO:0007669"/>
    <property type="project" value="TreeGrafter"/>
</dbReference>
<dbReference type="Gene3D" id="3.30.450.90">
    <property type="match status" value="1"/>
</dbReference>
<dbReference type="InterPro" id="IPR027417">
    <property type="entry name" value="P-loop_NTPase"/>
</dbReference>
<evidence type="ECO:0000313" key="5">
    <source>
        <dbReference type="EMBL" id="OGC07213.1"/>
    </source>
</evidence>
<dbReference type="Proteomes" id="UP000176938">
    <property type="component" value="Unassembled WGS sequence"/>
</dbReference>
<organism evidence="5 6">
    <name type="scientific">candidate division WOR-1 bacterium RIFCSPLOWO2_02_FULL_46_20</name>
    <dbReference type="NCBI Taxonomy" id="1802567"/>
    <lineage>
        <taxon>Bacteria</taxon>
        <taxon>Bacillati</taxon>
        <taxon>Saganbacteria</taxon>
    </lineage>
</organism>
<evidence type="ECO:0000259" key="4">
    <source>
        <dbReference type="PROSITE" id="PS00662"/>
    </source>
</evidence>
<dbReference type="InterPro" id="IPR037257">
    <property type="entry name" value="T2SS_E_N_sf"/>
</dbReference>
<evidence type="ECO:0000313" key="6">
    <source>
        <dbReference type="Proteomes" id="UP000176938"/>
    </source>
</evidence>
<dbReference type="AlphaFoldDB" id="A0A1F4RIA2"/>
<dbReference type="InterPro" id="IPR007831">
    <property type="entry name" value="T2SS_GspE_N"/>
</dbReference>
<accession>A0A1F4RIA2</accession>
<name>A0A1F4RIA2_UNCSA</name>
<keyword evidence="2" id="KW-0547">Nucleotide-binding</keyword>
<comment type="caution">
    <text evidence="5">The sequence shown here is derived from an EMBL/GenBank/DDBJ whole genome shotgun (WGS) entry which is preliminary data.</text>
</comment>
<dbReference type="Pfam" id="PF00437">
    <property type="entry name" value="T2SSE"/>
    <property type="match status" value="1"/>
</dbReference>
<comment type="similarity">
    <text evidence="1">Belongs to the GSP E family.</text>
</comment>
<evidence type="ECO:0000256" key="1">
    <source>
        <dbReference type="ARBA" id="ARBA00006611"/>
    </source>
</evidence>
<dbReference type="SUPFAM" id="SSF52540">
    <property type="entry name" value="P-loop containing nucleoside triphosphate hydrolases"/>
    <property type="match status" value="1"/>
</dbReference>
<feature type="domain" description="Bacterial type II secretion system protein E" evidence="4">
    <location>
        <begin position="321"/>
        <end position="335"/>
    </location>
</feature>
<keyword evidence="3" id="KW-0067">ATP-binding</keyword>
<gene>
    <name evidence="5" type="ORF">A3H38_03290</name>
</gene>
<dbReference type="FunFam" id="3.30.450.90:FF:000001">
    <property type="entry name" value="Type II secretion system ATPase GspE"/>
    <property type="match status" value="1"/>
</dbReference>
<reference evidence="5 6" key="1">
    <citation type="journal article" date="2016" name="Nat. Commun.">
        <title>Thousands of microbial genomes shed light on interconnected biogeochemical processes in an aquifer system.</title>
        <authorList>
            <person name="Anantharaman K."/>
            <person name="Brown C.T."/>
            <person name="Hug L.A."/>
            <person name="Sharon I."/>
            <person name="Castelle C.J."/>
            <person name="Probst A.J."/>
            <person name="Thomas B.C."/>
            <person name="Singh A."/>
            <person name="Wilkins M.J."/>
            <person name="Karaoz U."/>
            <person name="Brodie E.L."/>
            <person name="Williams K.H."/>
            <person name="Hubbard S.S."/>
            <person name="Banfield J.F."/>
        </authorList>
    </citation>
    <scope>NUCLEOTIDE SEQUENCE [LARGE SCALE GENOMIC DNA]</scope>
</reference>
<sequence length="500" mass="55130">MAEKKGSREVPEIDLSNYAIDAKVIGIIPATIAHKYKLFPLFKVGDTITIAMADPKNIVALDEVRATCGMDVSIVKASLPDIQDAITEHYGISGVVDNVVRGYQAPAGTRDKMAMPVDAPIMKLVDEIVSQAIRERASDVHIEPEAKDVRVRYRVDGLLHQELTLPQHMLAPVVSRIKVLSGLNIAESRVPQDGRFEMKHENRKVDLRVSTFPSAYGEKVVLRILDKAAMVYKLGEIGFSQENLEKFKKIIRKPHGIVLVTGPTGSGKTTTLYSALAEVDSQALNIVTIEDPIEFELPGITQSQVNVKAGLTFASALRSILRQDPDVILIGEIRDIETATIAIQSSLTGHLVFSTLHTNDAPGALTRLMDMGVEPFLISSSVEAVLAQRLVRTVCKKCAEKLPAPESMKKQYPDIKFIHKGKGCKACKNIGYRGRLGIFELLLLDERLREMINAREASDKIRKYATEQGMRSLYLDGLDKVKAGLTSLDEVLRVTELDQV</sequence>
<dbReference type="EMBL" id="METP01000007">
    <property type="protein sequence ID" value="OGC07213.1"/>
    <property type="molecule type" value="Genomic_DNA"/>
</dbReference>
<dbReference type="Gene3D" id="3.30.300.160">
    <property type="entry name" value="Type II secretion system, protein E, N-terminal domain"/>
    <property type="match status" value="1"/>
</dbReference>
<dbReference type="FunFam" id="3.40.50.300:FF:000398">
    <property type="entry name" value="Type IV pilus assembly ATPase PilB"/>
    <property type="match status" value="1"/>
</dbReference>
<dbReference type="InterPro" id="IPR003593">
    <property type="entry name" value="AAA+_ATPase"/>
</dbReference>
<dbReference type="GO" id="GO:0016887">
    <property type="term" value="F:ATP hydrolysis activity"/>
    <property type="evidence" value="ECO:0007669"/>
    <property type="project" value="TreeGrafter"/>
</dbReference>
<dbReference type="Gene3D" id="3.40.50.300">
    <property type="entry name" value="P-loop containing nucleotide triphosphate hydrolases"/>
    <property type="match status" value="1"/>
</dbReference>
<dbReference type="CDD" id="cd01129">
    <property type="entry name" value="PulE-GspE-like"/>
    <property type="match status" value="1"/>
</dbReference>
<dbReference type="PANTHER" id="PTHR30258:SF1">
    <property type="entry name" value="PROTEIN TRANSPORT PROTEIN HOFB HOMOLOG"/>
    <property type="match status" value="1"/>
</dbReference>
<proteinExistence type="inferred from homology"/>
<evidence type="ECO:0000256" key="2">
    <source>
        <dbReference type="ARBA" id="ARBA00022741"/>
    </source>
</evidence>
<dbReference type="SMART" id="SM00382">
    <property type="entry name" value="AAA"/>
    <property type="match status" value="1"/>
</dbReference>
<dbReference type="PROSITE" id="PS00662">
    <property type="entry name" value="T2SP_E"/>
    <property type="match status" value="1"/>
</dbReference>
<dbReference type="SUPFAM" id="SSF160246">
    <property type="entry name" value="EspE N-terminal domain-like"/>
    <property type="match status" value="1"/>
</dbReference>
<dbReference type="GO" id="GO:0005524">
    <property type="term" value="F:ATP binding"/>
    <property type="evidence" value="ECO:0007669"/>
    <property type="project" value="UniProtKB-KW"/>
</dbReference>